<dbReference type="AlphaFoldDB" id="A0A7S3MZ36"/>
<accession>A0A7S3MZ36</accession>
<dbReference type="EMBL" id="HBIH01015562">
    <property type="protein sequence ID" value="CAE0325672.1"/>
    <property type="molecule type" value="Transcribed_RNA"/>
</dbReference>
<proteinExistence type="predicted"/>
<gene>
    <name evidence="1" type="ORF">SINC0208_LOCUS6297</name>
</gene>
<reference evidence="1" key="1">
    <citation type="submission" date="2021-01" db="EMBL/GenBank/DDBJ databases">
        <authorList>
            <person name="Corre E."/>
            <person name="Pelletier E."/>
            <person name="Niang G."/>
            <person name="Scheremetjew M."/>
            <person name="Finn R."/>
            <person name="Kale V."/>
            <person name="Holt S."/>
            <person name="Cochrane G."/>
            <person name="Meng A."/>
            <person name="Brown T."/>
            <person name="Cohen L."/>
        </authorList>
    </citation>
    <scope>NUCLEOTIDE SEQUENCE</scope>
    <source>
        <strain evidence="1">S3</strain>
    </source>
</reference>
<evidence type="ECO:0000313" key="1">
    <source>
        <dbReference type="EMBL" id="CAE0325672.1"/>
    </source>
</evidence>
<name>A0A7S3MZ36_9SPIT</name>
<sequence>MSIKKREYHPEVLVKVEGDEEARNMGSTSGIKIEDEISQECDLLPQYGNCSGGCSDGPGSKQTGIVALNFDDFFDLMQLKIQYQRKSISRAAEVEDSRVITTPRKSNTNVVVETRQESVSCFLWPSFGGNQTSSISVR</sequence>
<protein>
    <submittedName>
        <fullName evidence="1">Uncharacterized protein</fullName>
    </submittedName>
</protein>
<organism evidence="1">
    <name type="scientific">Strombidium inclinatum</name>
    <dbReference type="NCBI Taxonomy" id="197538"/>
    <lineage>
        <taxon>Eukaryota</taxon>
        <taxon>Sar</taxon>
        <taxon>Alveolata</taxon>
        <taxon>Ciliophora</taxon>
        <taxon>Intramacronucleata</taxon>
        <taxon>Spirotrichea</taxon>
        <taxon>Oligotrichia</taxon>
        <taxon>Strombidiidae</taxon>
        <taxon>Strombidium</taxon>
    </lineage>
</organism>